<gene>
    <name evidence="1" type="ORF">EDD77_113105</name>
</gene>
<protein>
    <submittedName>
        <fullName evidence="1">Minor capsid protein</fullName>
    </submittedName>
</protein>
<evidence type="ECO:0000313" key="2">
    <source>
        <dbReference type="Proteomes" id="UP000295184"/>
    </source>
</evidence>
<dbReference type="STRING" id="1650663.GCA_001486665_02624"/>
<reference evidence="1 2" key="1">
    <citation type="submission" date="2019-03" db="EMBL/GenBank/DDBJ databases">
        <title>Genomic Encyclopedia of Type Strains, Phase IV (KMG-IV): sequencing the most valuable type-strain genomes for metagenomic binning, comparative biology and taxonomic classification.</title>
        <authorList>
            <person name="Goeker M."/>
        </authorList>
    </citation>
    <scope>NUCLEOTIDE SEQUENCE [LARGE SCALE GENOMIC DNA]</scope>
    <source>
        <strain evidence="1 2">DSM 100451</strain>
    </source>
</reference>
<dbReference type="RefSeq" id="WP_058965656.1">
    <property type="nucleotide sequence ID" value="NZ_CABKVM010000018.1"/>
</dbReference>
<sequence>MANKKQLFRLPDGTVAYLEMHSVKRILKDKGLAPDGYVQMFHTQNVLRRIVKYMPYQSGMTVKVTVAQTNIRKPLIVTDTPYARFLFNGKLMVSDVTGSPWARKGETKHVVNRPLDYTKTKNPKAGPFWDRALSAAEGPAMAADVQRYIRSKGG</sequence>
<dbReference type="OrthoDB" id="1846398at2"/>
<organism evidence="1 2">
    <name type="scientific">Allofournierella massiliensis</name>
    <dbReference type="NCBI Taxonomy" id="1650663"/>
    <lineage>
        <taxon>Bacteria</taxon>
        <taxon>Bacillati</taxon>
        <taxon>Bacillota</taxon>
        <taxon>Clostridia</taxon>
        <taxon>Eubacteriales</taxon>
        <taxon>Oscillospiraceae</taxon>
        <taxon>Allofournierella</taxon>
    </lineage>
</organism>
<comment type="caution">
    <text evidence="1">The sequence shown here is derived from an EMBL/GenBank/DDBJ whole genome shotgun (WGS) entry which is preliminary data.</text>
</comment>
<dbReference type="EMBL" id="SLUM01000013">
    <property type="protein sequence ID" value="TCL56439.1"/>
    <property type="molecule type" value="Genomic_DNA"/>
</dbReference>
<name>A0A4R1QRE8_9FIRM</name>
<proteinExistence type="predicted"/>
<accession>A0A4R1QRE8</accession>
<evidence type="ECO:0000313" key="1">
    <source>
        <dbReference type="EMBL" id="TCL56439.1"/>
    </source>
</evidence>
<dbReference type="AlphaFoldDB" id="A0A4R1QRE8"/>
<dbReference type="Proteomes" id="UP000295184">
    <property type="component" value="Unassembled WGS sequence"/>
</dbReference>